<keyword evidence="1" id="KW-0479">Metal-binding</keyword>
<evidence type="ECO:0000256" key="1">
    <source>
        <dbReference type="ARBA" id="ARBA00022723"/>
    </source>
</evidence>
<reference evidence="3" key="1">
    <citation type="submission" date="2023-01" db="EMBL/GenBank/DDBJ databases">
        <title>The growth and conidiation of Purpureocillium lavendulum are regulated by nitrogen source and histone H3K14 acetylation.</title>
        <authorList>
            <person name="Tang P."/>
            <person name="Han J."/>
            <person name="Zhang C."/>
            <person name="Tang P."/>
            <person name="Qi F."/>
            <person name="Zhang K."/>
            <person name="Liang L."/>
        </authorList>
    </citation>
    <scope>NUCLEOTIDE SEQUENCE</scope>
    <source>
        <strain evidence="3">YMF1.00683</strain>
    </source>
</reference>
<keyword evidence="4" id="KW-1185">Reference proteome</keyword>
<dbReference type="InterPro" id="IPR036866">
    <property type="entry name" value="RibonucZ/Hydroxyglut_hydro"/>
</dbReference>
<dbReference type="Gene3D" id="3.60.15.10">
    <property type="entry name" value="Ribonuclease Z/Hydroxyacylglutathione hydrolase-like"/>
    <property type="match status" value="1"/>
</dbReference>
<dbReference type="InterPro" id="IPR001279">
    <property type="entry name" value="Metallo-B-lactamas"/>
</dbReference>
<dbReference type="InterPro" id="IPR051682">
    <property type="entry name" value="Mito_Persulfide_Diox"/>
</dbReference>
<dbReference type="Proteomes" id="UP001163105">
    <property type="component" value="Unassembled WGS sequence"/>
</dbReference>
<dbReference type="GO" id="GO:0070813">
    <property type="term" value="P:hydrogen sulfide metabolic process"/>
    <property type="evidence" value="ECO:0007669"/>
    <property type="project" value="TreeGrafter"/>
</dbReference>
<evidence type="ECO:0000313" key="4">
    <source>
        <dbReference type="Proteomes" id="UP001163105"/>
    </source>
</evidence>
<dbReference type="SMART" id="SM00849">
    <property type="entry name" value="Lactamase_B"/>
    <property type="match status" value="1"/>
</dbReference>
<organism evidence="3 4">
    <name type="scientific">Purpureocillium lavendulum</name>
    <dbReference type="NCBI Taxonomy" id="1247861"/>
    <lineage>
        <taxon>Eukaryota</taxon>
        <taxon>Fungi</taxon>
        <taxon>Dikarya</taxon>
        <taxon>Ascomycota</taxon>
        <taxon>Pezizomycotina</taxon>
        <taxon>Sordariomycetes</taxon>
        <taxon>Hypocreomycetidae</taxon>
        <taxon>Hypocreales</taxon>
        <taxon>Ophiocordycipitaceae</taxon>
        <taxon>Purpureocillium</taxon>
    </lineage>
</organism>
<dbReference type="PANTHER" id="PTHR43084">
    <property type="entry name" value="PERSULFIDE DIOXYGENASE ETHE1"/>
    <property type="match status" value="1"/>
</dbReference>
<proteinExistence type="predicted"/>
<dbReference type="InterPro" id="IPR044528">
    <property type="entry name" value="POD-like_MBL-fold"/>
</dbReference>
<dbReference type="GO" id="GO:0006749">
    <property type="term" value="P:glutathione metabolic process"/>
    <property type="evidence" value="ECO:0007669"/>
    <property type="project" value="InterPro"/>
</dbReference>
<protein>
    <submittedName>
        <fullName evidence="3">Metallo-beta-lactamase domain-containingprotein</fullName>
    </submittedName>
</protein>
<accession>A0AB34FK16</accession>
<evidence type="ECO:0000313" key="3">
    <source>
        <dbReference type="EMBL" id="KAJ6439280.1"/>
    </source>
</evidence>
<sequence>MAGQPRIHDLHDAKTGTWQYIVADPASRSAAIIDSVLDFDPATAKASTGNADSLLALVKEHGYQVDLILETHAHADHLTAAGYLQAELAKTQAKKPATGIGKRIKEVQSRFGQRYHVDAQEYSNVFDKLFDDGDQITIGNLTGTVLYLPGHTPDHVGYRIGENIFCGDSLFNADVGSARCDFPGGDAKQLFASVRKLLSHPEQYKIWTGHDYPPDTRGGPKAFMTVGEQRASNKHLKDGVAQDEFVAWRTERDATLSEPRLIHQALQVNIRAGQLPQATAGGDRLLHVPIKSEKSW</sequence>
<comment type="caution">
    <text evidence="3">The sequence shown here is derived from an EMBL/GenBank/DDBJ whole genome shotgun (WGS) entry which is preliminary data.</text>
</comment>
<gene>
    <name evidence="3" type="ORF">O9K51_07165</name>
</gene>
<dbReference type="EMBL" id="JAQHRD010000006">
    <property type="protein sequence ID" value="KAJ6439280.1"/>
    <property type="molecule type" value="Genomic_DNA"/>
</dbReference>
<name>A0AB34FK16_9HYPO</name>
<dbReference type="Pfam" id="PF00753">
    <property type="entry name" value="Lactamase_B"/>
    <property type="match status" value="1"/>
</dbReference>
<dbReference type="GO" id="GO:0050313">
    <property type="term" value="F:sulfur dioxygenase activity"/>
    <property type="evidence" value="ECO:0007669"/>
    <property type="project" value="InterPro"/>
</dbReference>
<feature type="domain" description="Metallo-beta-lactamase" evidence="2">
    <location>
        <begin position="16"/>
        <end position="210"/>
    </location>
</feature>
<dbReference type="SUPFAM" id="SSF56281">
    <property type="entry name" value="Metallo-hydrolase/oxidoreductase"/>
    <property type="match status" value="1"/>
</dbReference>
<dbReference type="FunFam" id="3.60.15.10:FF:000033">
    <property type="entry name" value="MBL fold metallo-hydrolase"/>
    <property type="match status" value="1"/>
</dbReference>
<evidence type="ECO:0000259" key="2">
    <source>
        <dbReference type="SMART" id="SM00849"/>
    </source>
</evidence>
<dbReference type="CDD" id="cd07724">
    <property type="entry name" value="POD-like_MBL-fold"/>
    <property type="match status" value="1"/>
</dbReference>
<dbReference type="PANTHER" id="PTHR43084:SF1">
    <property type="entry name" value="PERSULFIDE DIOXYGENASE ETHE1, MITOCHONDRIAL"/>
    <property type="match status" value="1"/>
</dbReference>
<dbReference type="AlphaFoldDB" id="A0AB34FK16"/>
<dbReference type="GO" id="GO:0046872">
    <property type="term" value="F:metal ion binding"/>
    <property type="evidence" value="ECO:0007669"/>
    <property type="project" value="UniProtKB-KW"/>
</dbReference>